<proteinExistence type="predicted"/>
<evidence type="ECO:0000259" key="1">
    <source>
        <dbReference type="Pfam" id="PF07727"/>
    </source>
</evidence>
<organism evidence="2 3">
    <name type="scientific">Lactuca sativa</name>
    <name type="common">Garden lettuce</name>
    <dbReference type="NCBI Taxonomy" id="4236"/>
    <lineage>
        <taxon>Eukaryota</taxon>
        <taxon>Viridiplantae</taxon>
        <taxon>Streptophyta</taxon>
        <taxon>Embryophyta</taxon>
        <taxon>Tracheophyta</taxon>
        <taxon>Spermatophyta</taxon>
        <taxon>Magnoliopsida</taxon>
        <taxon>eudicotyledons</taxon>
        <taxon>Gunneridae</taxon>
        <taxon>Pentapetalae</taxon>
        <taxon>asterids</taxon>
        <taxon>campanulids</taxon>
        <taxon>Asterales</taxon>
        <taxon>Asteraceae</taxon>
        <taxon>Cichorioideae</taxon>
        <taxon>Cichorieae</taxon>
        <taxon>Lactucinae</taxon>
        <taxon>Lactuca</taxon>
    </lineage>
</organism>
<accession>A0A9R1VCH6</accession>
<name>A0A9R1VCH6_LACSA</name>
<dbReference type="AlphaFoldDB" id="A0A9R1VCH6"/>
<keyword evidence="3" id="KW-1185">Reference proteome</keyword>
<protein>
    <recommendedName>
        <fullName evidence="1">Reverse transcriptase Ty1/copia-type domain-containing protein</fullName>
    </recommendedName>
</protein>
<sequence>MAQIDRDVYAQQLPRFEDPKLPDHCYKLQKVVSGMKQALRECYGTLSKLLEDSKFQRGSINPTLFRKNHNNRFIIVKIYIDYIIFNSTSKDVSDEFIELMKRKFRMSMMGELNYFQGLQVRQSPKGIFIGQEKYIKNLLKRYSMENASTAKTPMPRSYKLDSDLDGKYVYQKHYRGMIRSLLYLKFSRLDIMFSTCLYACFQANPNESHLMSVKRIFKYLKETTSLGLLYPAKCNYYLQAFTDSNYRGCKLNKKSISSSYQFLGRILYLFIKDNIQKGHIELHFVPTNEENANSKSCHLEFGDSF</sequence>
<gene>
    <name evidence="2" type="ORF">LSAT_V11C500245880</name>
</gene>
<dbReference type="Proteomes" id="UP000235145">
    <property type="component" value="Unassembled WGS sequence"/>
</dbReference>
<dbReference type="PANTHER" id="PTHR11439">
    <property type="entry name" value="GAG-POL-RELATED RETROTRANSPOSON"/>
    <property type="match status" value="1"/>
</dbReference>
<comment type="caution">
    <text evidence="2">The sequence shown here is derived from an EMBL/GenBank/DDBJ whole genome shotgun (WGS) entry which is preliminary data.</text>
</comment>
<evidence type="ECO:0000313" key="2">
    <source>
        <dbReference type="EMBL" id="KAJ0202814.1"/>
    </source>
</evidence>
<evidence type="ECO:0000313" key="3">
    <source>
        <dbReference type="Proteomes" id="UP000235145"/>
    </source>
</evidence>
<dbReference type="Pfam" id="PF07727">
    <property type="entry name" value="RVT_2"/>
    <property type="match status" value="1"/>
</dbReference>
<dbReference type="InterPro" id="IPR013103">
    <property type="entry name" value="RVT_2"/>
</dbReference>
<feature type="domain" description="Reverse transcriptase Ty1/copia-type" evidence="1">
    <location>
        <begin position="2"/>
        <end position="154"/>
    </location>
</feature>
<dbReference type="PANTHER" id="PTHR11439:SF495">
    <property type="entry name" value="REVERSE TRANSCRIPTASE, RNA-DEPENDENT DNA POLYMERASE-RELATED"/>
    <property type="match status" value="1"/>
</dbReference>
<dbReference type="EMBL" id="NBSK02000005">
    <property type="protein sequence ID" value="KAJ0202814.1"/>
    <property type="molecule type" value="Genomic_DNA"/>
</dbReference>
<reference evidence="2 3" key="1">
    <citation type="journal article" date="2017" name="Nat. Commun.">
        <title>Genome assembly with in vitro proximity ligation data and whole-genome triplication in lettuce.</title>
        <authorList>
            <person name="Reyes-Chin-Wo S."/>
            <person name="Wang Z."/>
            <person name="Yang X."/>
            <person name="Kozik A."/>
            <person name="Arikit S."/>
            <person name="Song C."/>
            <person name="Xia L."/>
            <person name="Froenicke L."/>
            <person name="Lavelle D.O."/>
            <person name="Truco M.J."/>
            <person name="Xia R."/>
            <person name="Zhu S."/>
            <person name="Xu C."/>
            <person name="Xu H."/>
            <person name="Xu X."/>
            <person name="Cox K."/>
            <person name="Korf I."/>
            <person name="Meyers B.C."/>
            <person name="Michelmore R.W."/>
        </authorList>
    </citation>
    <scope>NUCLEOTIDE SEQUENCE [LARGE SCALE GENOMIC DNA]</scope>
    <source>
        <strain evidence="3">cv. Salinas</strain>
        <tissue evidence="2">Seedlings</tissue>
    </source>
</reference>